<dbReference type="InterPro" id="IPR006935">
    <property type="entry name" value="Helicase/UvrB_N"/>
</dbReference>
<evidence type="ECO:0000259" key="1">
    <source>
        <dbReference type="PROSITE" id="PS51192"/>
    </source>
</evidence>
<dbReference type="InterPro" id="IPR050742">
    <property type="entry name" value="Helicase_Restrict-Modif_Enz"/>
</dbReference>
<gene>
    <name evidence="2" type="ORF">UFOPK3564_00943</name>
</gene>
<dbReference type="SUPFAM" id="SSF52540">
    <property type="entry name" value="P-loop containing nucleoside triphosphate hydrolases"/>
    <property type="match status" value="1"/>
</dbReference>
<proteinExistence type="predicted"/>
<dbReference type="GO" id="GO:0005524">
    <property type="term" value="F:ATP binding"/>
    <property type="evidence" value="ECO:0007669"/>
    <property type="project" value="InterPro"/>
</dbReference>
<dbReference type="PROSITE" id="PS51192">
    <property type="entry name" value="HELICASE_ATP_BIND_1"/>
    <property type="match status" value="1"/>
</dbReference>
<dbReference type="Pfam" id="PF04851">
    <property type="entry name" value="ResIII"/>
    <property type="match status" value="1"/>
</dbReference>
<dbReference type="AlphaFoldDB" id="A0A6J7GFC5"/>
<dbReference type="SMART" id="SM00487">
    <property type="entry name" value="DEXDc"/>
    <property type="match status" value="1"/>
</dbReference>
<dbReference type="Gene3D" id="3.40.50.300">
    <property type="entry name" value="P-loop containing nucleotide triphosphate hydrolases"/>
    <property type="match status" value="2"/>
</dbReference>
<organism evidence="2">
    <name type="scientific">freshwater metagenome</name>
    <dbReference type="NCBI Taxonomy" id="449393"/>
    <lineage>
        <taxon>unclassified sequences</taxon>
        <taxon>metagenomes</taxon>
        <taxon>ecological metagenomes</taxon>
    </lineage>
</organism>
<evidence type="ECO:0000313" key="2">
    <source>
        <dbReference type="EMBL" id="CAB4906802.1"/>
    </source>
</evidence>
<feature type="domain" description="Helicase ATP-binding" evidence="1">
    <location>
        <begin position="25"/>
        <end position="181"/>
    </location>
</feature>
<reference evidence="2" key="1">
    <citation type="submission" date="2020-05" db="EMBL/GenBank/DDBJ databases">
        <authorList>
            <person name="Chiriac C."/>
            <person name="Salcher M."/>
            <person name="Ghai R."/>
            <person name="Kavagutti S V."/>
        </authorList>
    </citation>
    <scope>NUCLEOTIDE SEQUENCE</scope>
</reference>
<dbReference type="GO" id="GO:0016787">
    <property type="term" value="F:hydrolase activity"/>
    <property type="evidence" value="ECO:0007669"/>
    <property type="project" value="InterPro"/>
</dbReference>
<dbReference type="InterPro" id="IPR027417">
    <property type="entry name" value="P-loop_NTPase"/>
</dbReference>
<sequence length="565" mass="61047">MVGRVSTALPTPPGLRVWQQEVLEKMSAWERGVFLIAAAPGAGKTRPALEQAVRMLYARQADRIALICPTAPLTRQWAEAAARLGVHLAPDAPELTPPAGFHGVAVTYARVAQSAQRFAQQCTESTIVIADEAHHLGEELAWGKGFDLAFRRAQRWLLLSGTPFRSDQSAIPGVEYDSDGVTQPDYAYGYADAVRDGVCRPVSFIPFDGTMSWQSGDETVEASFADAVSSDQRARRYRTAISTDLEGALPKILREADARLARLRADSHPEAGGLVVAADGDHARKVAATLHRITGTPPTVVMHTDVGAHQKLEAFTRSTDPWIVAVNMVSEGVDIPRLRVGVYATAAKTAMIFRQIVGRFVRTIPDRPVEGSWLYIPAEPTLRAHAGEIAKELVPFLRRKEDVDPDAPEQLLDEPGDKPEDELGLVAEFKALNADMAAEAQLDLFGGATPLRPQASSVGTGMSTGTTTGAPIQPVGAGPGGHAFDAGAGPAAFAATEVPLWQQRQRLRETRHRLVGELGRTRRATQREVNAWVNKQVGITRVQDATVEQLESSIDLIERALMGKA</sequence>
<name>A0A6J7GFC5_9ZZZZ</name>
<dbReference type="GO" id="GO:0003677">
    <property type="term" value="F:DNA binding"/>
    <property type="evidence" value="ECO:0007669"/>
    <property type="project" value="InterPro"/>
</dbReference>
<dbReference type="EMBL" id="CAFBMK010000038">
    <property type="protein sequence ID" value="CAB4906802.1"/>
    <property type="molecule type" value="Genomic_DNA"/>
</dbReference>
<dbReference type="InterPro" id="IPR014001">
    <property type="entry name" value="Helicase_ATP-bd"/>
</dbReference>
<dbReference type="PANTHER" id="PTHR47396">
    <property type="entry name" value="TYPE I RESTRICTION ENZYME ECOKI R PROTEIN"/>
    <property type="match status" value="1"/>
</dbReference>
<protein>
    <submittedName>
        <fullName evidence="2">Unannotated protein</fullName>
    </submittedName>
</protein>
<accession>A0A6J7GFC5</accession>
<dbReference type="PANTHER" id="PTHR47396:SF2">
    <property type="entry name" value="HELICASE ATP-BINDING DOMAIN-CONTAINING PROTEIN"/>
    <property type="match status" value="1"/>
</dbReference>
<dbReference type="GO" id="GO:0005829">
    <property type="term" value="C:cytosol"/>
    <property type="evidence" value="ECO:0007669"/>
    <property type="project" value="TreeGrafter"/>
</dbReference>